<proteinExistence type="predicted"/>
<organism evidence="1 2">
    <name type="scientific">Arthrobotrys musiformis</name>
    <dbReference type="NCBI Taxonomy" id="47236"/>
    <lineage>
        <taxon>Eukaryota</taxon>
        <taxon>Fungi</taxon>
        <taxon>Dikarya</taxon>
        <taxon>Ascomycota</taxon>
        <taxon>Pezizomycotina</taxon>
        <taxon>Orbiliomycetes</taxon>
        <taxon>Orbiliales</taxon>
        <taxon>Orbiliaceae</taxon>
        <taxon>Arthrobotrys</taxon>
    </lineage>
</organism>
<comment type="caution">
    <text evidence="1">The sequence shown here is derived from an EMBL/GenBank/DDBJ whole genome shotgun (WGS) entry which is preliminary data.</text>
</comment>
<name>A0AAV9VWU0_9PEZI</name>
<evidence type="ECO:0000313" key="1">
    <source>
        <dbReference type="EMBL" id="KAK6498345.1"/>
    </source>
</evidence>
<keyword evidence="2" id="KW-1185">Reference proteome</keyword>
<dbReference type="EMBL" id="JAVHJL010000008">
    <property type="protein sequence ID" value="KAK6498345.1"/>
    <property type="molecule type" value="Genomic_DNA"/>
</dbReference>
<dbReference type="Proteomes" id="UP001370758">
    <property type="component" value="Unassembled WGS sequence"/>
</dbReference>
<evidence type="ECO:0000313" key="2">
    <source>
        <dbReference type="Proteomes" id="UP001370758"/>
    </source>
</evidence>
<protein>
    <submittedName>
        <fullName evidence="1">Uncharacterized protein</fullName>
    </submittedName>
</protein>
<gene>
    <name evidence="1" type="ORF">TWF481_010936</name>
</gene>
<reference evidence="1 2" key="1">
    <citation type="submission" date="2023-08" db="EMBL/GenBank/DDBJ databases">
        <authorList>
            <person name="Palmer J.M."/>
        </authorList>
    </citation>
    <scope>NUCLEOTIDE SEQUENCE [LARGE SCALE GENOMIC DNA]</scope>
    <source>
        <strain evidence="1 2">TWF481</strain>
    </source>
</reference>
<dbReference type="AlphaFoldDB" id="A0AAV9VWU0"/>
<sequence length="353" mass="39920">MAAPAFNLFGLPLEIRERIYFYVVDVCREPLEPDLKTQLLSPTSALRSEFQKYITLLCKNPSGDDNPLGYTLNVESYPTEVFLKWTRLQLPPEALFYNIIPELRINYTVAELSQEEGSSIRFVSPGSLWGEARTLLDLLNDLFHHGPQGYYKPSLNGGENGGRCNDMFVGKLVLDIKLDYSEELTSWIDRLSVLAAECGSGSPQETALDNFLERHSRFESDILKGFADWISRFLKLGHLDGRIGSFQVLWDGAEEWDTPPNLKDPRNPIPGTTMEAFFDLAGTERRKEIVEPLGWRNYKWGRNEKFQAGHCGPRWADRWAEAGGVWTPPCAPPPESLAHLISAARLAKGVYHD</sequence>
<accession>A0AAV9VWU0</accession>